<sequence length="92" mass="10243">MAIDSETLKRIERAMFEGKTVGELSKEDRGALTRQVLRLVTAFAKGTGPVYNDEQMEVYDTVMEMENSGTFELTEALNLYAETGVLSVLANF</sequence>
<proteinExistence type="predicted"/>
<dbReference type="AlphaFoldDB" id="A0A9K3CP11"/>
<evidence type="ECO:0000313" key="2">
    <source>
        <dbReference type="Proteomes" id="UP000265618"/>
    </source>
</evidence>
<reference evidence="1 2" key="1">
    <citation type="journal article" date="2018" name="PLoS ONE">
        <title>The draft genome of Kipferlia bialata reveals reductive genome evolution in fornicate parasites.</title>
        <authorList>
            <person name="Tanifuji G."/>
            <person name="Takabayashi S."/>
            <person name="Kume K."/>
            <person name="Takagi M."/>
            <person name="Nakayama T."/>
            <person name="Kamikawa R."/>
            <person name="Inagaki Y."/>
            <person name="Hashimoto T."/>
        </authorList>
    </citation>
    <scope>NUCLEOTIDE SEQUENCE [LARGE SCALE GENOMIC DNA]</scope>
    <source>
        <strain evidence="1">NY0173</strain>
    </source>
</reference>
<keyword evidence="2" id="KW-1185">Reference proteome</keyword>
<protein>
    <submittedName>
        <fullName evidence="1">Uncharacterized protein</fullName>
    </submittedName>
</protein>
<accession>A0A9K3CP11</accession>
<organism evidence="1 2">
    <name type="scientific">Kipferlia bialata</name>
    <dbReference type="NCBI Taxonomy" id="797122"/>
    <lineage>
        <taxon>Eukaryota</taxon>
        <taxon>Metamonada</taxon>
        <taxon>Carpediemonas-like organisms</taxon>
        <taxon>Kipferlia</taxon>
    </lineage>
</organism>
<dbReference type="EMBL" id="BDIP01000246">
    <property type="protein sequence ID" value="GIQ80808.1"/>
    <property type="molecule type" value="Genomic_DNA"/>
</dbReference>
<gene>
    <name evidence="1" type="ORF">KIPB_001668</name>
</gene>
<evidence type="ECO:0000313" key="1">
    <source>
        <dbReference type="EMBL" id="GIQ80808.1"/>
    </source>
</evidence>
<comment type="caution">
    <text evidence="1">The sequence shown here is derived from an EMBL/GenBank/DDBJ whole genome shotgun (WGS) entry which is preliminary data.</text>
</comment>
<dbReference type="Proteomes" id="UP000265618">
    <property type="component" value="Unassembled WGS sequence"/>
</dbReference>
<name>A0A9K3CP11_9EUKA</name>